<name>A0A9Q1H7Q1_HOLLE</name>
<reference evidence="7" key="1">
    <citation type="submission" date="2021-10" db="EMBL/GenBank/DDBJ databases">
        <title>Tropical sea cucumber genome reveals ecological adaptation and Cuvierian tubules defense mechanism.</title>
        <authorList>
            <person name="Chen T."/>
        </authorList>
    </citation>
    <scope>NUCLEOTIDE SEQUENCE</scope>
    <source>
        <strain evidence="7">Nanhai2018</strain>
        <tissue evidence="7">Muscle</tissue>
    </source>
</reference>
<feature type="transmembrane region" description="Helical" evidence="5">
    <location>
        <begin position="12"/>
        <end position="31"/>
    </location>
</feature>
<dbReference type="Proteomes" id="UP001152320">
    <property type="component" value="Chromosome 7"/>
</dbReference>
<dbReference type="PANTHER" id="PTHR22911:SF6">
    <property type="entry name" value="SOLUTE CARRIER FAMILY 35 MEMBER G1"/>
    <property type="match status" value="1"/>
</dbReference>
<proteinExistence type="predicted"/>
<evidence type="ECO:0000256" key="5">
    <source>
        <dbReference type="SAM" id="Phobius"/>
    </source>
</evidence>
<gene>
    <name evidence="7" type="ORF">HOLleu_16295</name>
</gene>
<evidence type="ECO:0000313" key="8">
    <source>
        <dbReference type="Proteomes" id="UP001152320"/>
    </source>
</evidence>
<feature type="transmembrane region" description="Helical" evidence="5">
    <location>
        <begin position="194"/>
        <end position="215"/>
    </location>
</feature>
<sequence length="309" mass="34192">MSYGLNTSLTSCGVIFSLSYGVVLSAQLTLAKRLVVSNNFHPIQVAFFRCLIHLFCILLNGFGHQTDDFTVYDTILYFICALTGVLSWLFTAATFQDLESGDSTAIEIGATVVFTTIMAHVYLSEYVDKFDVMLLLLDATGIVLISKPSFLFGQSNQTQTSIKGVFLALISALFCSMWLMFVKKLSVRKTLHFMLLNFIHGVVGIPVALLCSFVWGSWVASPSWDSFALILLFSFASLVQTMVQATALNLEDAKTVAVSSTISTVLTYIVQLTVFKARFDWIVIVGALLVTLTVIFVQLKDIKERLFSQ</sequence>
<organism evidence="7 8">
    <name type="scientific">Holothuria leucospilota</name>
    <name type="common">Black long sea cucumber</name>
    <name type="synonym">Mertensiothuria leucospilota</name>
    <dbReference type="NCBI Taxonomy" id="206669"/>
    <lineage>
        <taxon>Eukaryota</taxon>
        <taxon>Metazoa</taxon>
        <taxon>Echinodermata</taxon>
        <taxon>Eleutherozoa</taxon>
        <taxon>Echinozoa</taxon>
        <taxon>Holothuroidea</taxon>
        <taxon>Aspidochirotacea</taxon>
        <taxon>Aspidochirotida</taxon>
        <taxon>Holothuriidae</taxon>
        <taxon>Holothuria</taxon>
    </lineage>
</organism>
<evidence type="ECO:0000256" key="3">
    <source>
        <dbReference type="ARBA" id="ARBA00022989"/>
    </source>
</evidence>
<feature type="domain" description="EamA" evidence="6">
    <location>
        <begin position="13"/>
        <end position="146"/>
    </location>
</feature>
<comment type="caution">
    <text evidence="7">The sequence shown here is derived from an EMBL/GenBank/DDBJ whole genome shotgun (WGS) entry which is preliminary data.</text>
</comment>
<dbReference type="SUPFAM" id="SSF103481">
    <property type="entry name" value="Multidrug resistance efflux transporter EmrE"/>
    <property type="match status" value="2"/>
</dbReference>
<feature type="transmembrane region" description="Helical" evidence="5">
    <location>
        <begin position="74"/>
        <end position="93"/>
    </location>
</feature>
<dbReference type="OrthoDB" id="306876at2759"/>
<feature type="transmembrane region" description="Helical" evidence="5">
    <location>
        <begin position="105"/>
        <end position="123"/>
    </location>
</feature>
<dbReference type="Pfam" id="PF00892">
    <property type="entry name" value="EamA"/>
    <property type="match status" value="2"/>
</dbReference>
<keyword evidence="3 5" id="KW-1133">Transmembrane helix</keyword>
<evidence type="ECO:0000313" key="7">
    <source>
        <dbReference type="EMBL" id="KAJ8038772.1"/>
    </source>
</evidence>
<keyword evidence="4 5" id="KW-0472">Membrane</keyword>
<protein>
    <submittedName>
        <fullName evidence="7">Solute carrier family 35 member G1</fullName>
    </submittedName>
</protein>
<feature type="transmembrane region" description="Helical" evidence="5">
    <location>
        <begin position="255"/>
        <end position="275"/>
    </location>
</feature>
<evidence type="ECO:0000256" key="1">
    <source>
        <dbReference type="ARBA" id="ARBA00004141"/>
    </source>
</evidence>
<evidence type="ECO:0000259" key="6">
    <source>
        <dbReference type="Pfam" id="PF00892"/>
    </source>
</evidence>
<dbReference type="EMBL" id="JAIZAY010000007">
    <property type="protein sequence ID" value="KAJ8038772.1"/>
    <property type="molecule type" value="Genomic_DNA"/>
</dbReference>
<dbReference type="InterPro" id="IPR000620">
    <property type="entry name" value="EamA_dom"/>
</dbReference>
<dbReference type="GO" id="GO:0016020">
    <property type="term" value="C:membrane"/>
    <property type="evidence" value="ECO:0007669"/>
    <property type="project" value="UniProtKB-SubCell"/>
</dbReference>
<feature type="domain" description="EamA" evidence="6">
    <location>
        <begin position="163"/>
        <end position="297"/>
    </location>
</feature>
<dbReference type="AlphaFoldDB" id="A0A9Q1H7Q1"/>
<feature type="transmembrane region" description="Helical" evidence="5">
    <location>
        <begin position="43"/>
        <end position="62"/>
    </location>
</feature>
<feature type="transmembrane region" description="Helical" evidence="5">
    <location>
        <begin position="164"/>
        <end position="182"/>
    </location>
</feature>
<evidence type="ECO:0000256" key="2">
    <source>
        <dbReference type="ARBA" id="ARBA00022692"/>
    </source>
</evidence>
<dbReference type="PANTHER" id="PTHR22911">
    <property type="entry name" value="ACYL-MALONYL CONDENSING ENZYME-RELATED"/>
    <property type="match status" value="1"/>
</dbReference>
<feature type="transmembrane region" description="Helical" evidence="5">
    <location>
        <begin position="227"/>
        <end position="248"/>
    </location>
</feature>
<comment type="subcellular location">
    <subcellularLocation>
        <location evidence="1">Membrane</location>
        <topology evidence="1">Multi-pass membrane protein</topology>
    </subcellularLocation>
</comment>
<dbReference type="InterPro" id="IPR037185">
    <property type="entry name" value="EmrE-like"/>
</dbReference>
<keyword evidence="2 5" id="KW-0812">Transmembrane</keyword>
<accession>A0A9Q1H7Q1</accession>
<feature type="transmembrane region" description="Helical" evidence="5">
    <location>
        <begin position="281"/>
        <end position="299"/>
    </location>
</feature>
<feature type="transmembrane region" description="Helical" evidence="5">
    <location>
        <begin position="130"/>
        <end position="152"/>
    </location>
</feature>
<evidence type="ECO:0000256" key="4">
    <source>
        <dbReference type="ARBA" id="ARBA00023136"/>
    </source>
</evidence>
<keyword evidence="8" id="KW-1185">Reference proteome</keyword>